<dbReference type="PANTHER" id="PTHR34846:SF11">
    <property type="entry name" value="4-CARBOXYMUCONOLACTONE DECARBOXYLASE FAMILY PROTEIN (AFU_ORTHOLOGUE AFUA_6G11590)"/>
    <property type="match status" value="1"/>
</dbReference>
<dbReference type="AlphaFoldDB" id="A0A139A5K4"/>
<dbReference type="Proteomes" id="UP000070544">
    <property type="component" value="Unassembled WGS sequence"/>
</dbReference>
<name>A0A139A5K4_GONPJ</name>
<dbReference type="EMBL" id="KQ965791">
    <property type="protein sequence ID" value="KXS12097.1"/>
    <property type="molecule type" value="Genomic_DNA"/>
</dbReference>
<dbReference type="Gene3D" id="1.20.1290.10">
    <property type="entry name" value="AhpD-like"/>
    <property type="match status" value="1"/>
</dbReference>
<sequence>MAPKYTPPTAKELAEYNTAFYALLHETAKRDGNLVGRIPLVTKQDADPLQRKLLENTEADGRPVGVGPTTMFMQNLELSNLFSQVLHYINLKSTLAARHKEIAILLTARFWSSDFEWYAHAPAARLAGVSEAAIEAIRQGRTPPAGSLRDDERPLYELVWQLLNNKRVDDATFKQCMEVYGSVTLFETIVITAYYCMVSLCLNLDELPLPPGAKDTLPKL</sequence>
<reference evidence="1 2" key="1">
    <citation type="journal article" date="2015" name="Genome Biol. Evol.">
        <title>Phylogenomic analyses indicate that early fungi evolved digesting cell walls of algal ancestors of land plants.</title>
        <authorList>
            <person name="Chang Y."/>
            <person name="Wang S."/>
            <person name="Sekimoto S."/>
            <person name="Aerts A.L."/>
            <person name="Choi C."/>
            <person name="Clum A."/>
            <person name="LaButti K.M."/>
            <person name="Lindquist E.A."/>
            <person name="Yee Ngan C."/>
            <person name="Ohm R.A."/>
            <person name="Salamov A.A."/>
            <person name="Grigoriev I.V."/>
            <person name="Spatafora J.W."/>
            <person name="Berbee M.L."/>
        </authorList>
    </citation>
    <scope>NUCLEOTIDE SEQUENCE [LARGE SCALE GENOMIC DNA]</scope>
    <source>
        <strain evidence="1 2">JEL478</strain>
    </source>
</reference>
<accession>A0A139A5K4</accession>
<gene>
    <name evidence="1" type="ORF">M427DRAFT_410475</name>
</gene>
<dbReference type="OrthoDB" id="9998495at2759"/>
<dbReference type="PANTHER" id="PTHR34846">
    <property type="entry name" value="4-CARBOXYMUCONOLACTONE DECARBOXYLASE FAMILY PROTEIN (AFU_ORTHOLOGUE AFUA_6G11590)"/>
    <property type="match status" value="1"/>
</dbReference>
<dbReference type="SUPFAM" id="SSF69118">
    <property type="entry name" value="AhpD-like"/>
    <property type="match status" value="1"/>
</dbReference>
<protein>
    <recommendedName>
        <fullName evidence="3">Carboxymuconolactone decarboxylase-like domain-containing protein</fullName>
    </recommendedName>
</protein>
<organism evidence="1 2">
    <name type="scientific">Gonapodya prolifera (strain JEL478)</name>
    <name type="common">Monoblepharis prolifera</name>
    <dbReference type="NCBI Taxonomy" id="1344416"/>
    <lineage>
        <taxon>Eukaryota</taxon>
        <taxon>Fungi</taxon>
        <taxon>Fungi incertae sedis</taxon>
        <taxon>Chytridiomycota</taxon>
        <taxon>Chytridiomycota incertae sedis</taxon>
        <taxon>Monoblepharidomycetes</taxon>
        <taxon>Monoblepharidales</taxon>
        <taxon>Gonapodyaceae</taxon>
        <taxon>Gonapodya</taxon>
    </lineage>
</organism>
<evidence type="ECO:0000313" key="1">
    <source>
        <dbReference type="EMBL" id="KXS12097.1"/>
    </source>
</evidence>
<proteinExistence type="predicted"/>
<evidence type="ECO:0008006" key="3">
    <source>
        <dbReference type="Google" id="ProtNLM"/>
    </source>
</evidence>
<evidence type="ECO:0000313" key="2">
    <source>
        <dbReference type="Proteomes" id="UP000070544"/>
    </source>
</evidence>
<keyword evidence="2" id="KW-1185">Reference proteome</keyword>
<dbReference type="InterPro" id="IPR029032">
    <property type="entry name" value="AhpD-like"/>
</dbReference>